<feature type="domain" description="Methyltransferase type 11" evidence="1">
    <location>
        <begin position="52"/>
        <end position="151"/>
    </location>
</feature>
<proteinExistence type="predicted"/>
<evidence type="ECO:0000313" key="3">
    <source>
        <dbReference type="Proteomes" id="UP000002573"/>
    </source>
</evidence>
<dbReference type="OrthoDB" id="147504at2157"/>
<dbReference type="Gene3D" id="3.40.50.150">
    <property type="entry name" value="Vaccinia Virus protein VP39"/>
    <property type="match status" value="1"/>
</dbReference>
<evidence type="ECO:0000313" key="2">
    <source>
        <dbReference type="EMBL" id="ADI32247.1"/>
    </source>
</evidence>
<dbReference type="SUPFAM" id="SSF53335">
    <property type="entry name" value="S-adenosyl-L-methionine-dependent methyltransferases"/>
    <property type="match status" value="1"/>
</dbReference>
<dbReference type="Pfam" id="PF08241">
    <property type="entry name" value="Methyltransf_11"/>
    <property type="match status" value="1"/>
</dbReference>
<dbReference type="CDD" id="cd02440">
    <property type="entry name" value="AdoMet_MTases"/>
    <property type="match status" value="1"/>
</dbReference>
<keyword evidence="2" id="KW-0808">Transferase</keyword>
<name>D7D901_STAHD</name>
<reference evidence="2 3" key="2">
    <citation type="journal article" date="2011" name="Stand. Genomic Sci.">
        <title>Complete genome sequence of Staphylothermus hellenicus P8.</title>
        <authorList>
            <person name="Anderson I."/>
            <person name="Wirth R."/>
            <person name="Lucas S."/>
            <person name="Copeland A."/>
            <person name="Lapidus A."/>
            <person name="Cheng J.F."/>
            <person name="Goodwin L."/>
            <person name="Pitluck S."/>
            <person name="Davenport K."/>
            <person name="Detter J.C."/>
            <person name="Han C."/>
            <person name="Tapia R."/>
            <person name="Land M."/>
            <person name="Hauser L."/>
            <person name="Pati A."/>
            <person name="Mikhailova N."/>
            <person name="Woyke T."/>
            <person name="Klenk H.P."/>
            <person name="Kyrpides N."/>
            <person name="Ivanova N."/>
        </authorList>
    </citation>
    <scope>NUCLEOTIDE SEQUENCE [LARGE SCALE GENOMIC DNA]</scope>
    <source>
        <strain evidence="3">DSM 12710 / JCM 10830 / BK20S6-10-b1 / P8</strain>
    </source>
</reference>
<dbReference type="InterPro" id="IPR013216">
    <property type="entry name" value="Methyltransf_11"/>
</dbReference>
<dbReference type="GO" id="GO:0032259">
    <property type="term" value="P:methylation"/>
    <property type="evidence" value="ECO:0007669"/>
    <property type="project" value="UniProtKB-KW"/>
</dbReference>
<organism evidence="2 3">
    <name type="scientific">Staphylothermus hellenicus (strain DSM 12710 / JCM 10830 / BK20S6-10-b1 / P8)</name>
    <dbReference type="NCBI Taxonomy" id="591019"/>
    <lineage>
        <taxon>Archaea</taxon>
        <taxon>Thermoproteota</taxon>
        <taxon>Thermoprotei</taxon>
        <taxon>Desulfurococcales</taxon>
        <taxon>Desulfurococcaceae</taxon>
        <taxon>Staphylothermus</taxon>
    </lineage>
</organism>
<dbReference type="InterPro" id="IPR029063">
    <property type="entry name" value="SAM-dependent_MTases_sf"/>
</dbReference>
<dbReference type="STRING" id="591019.Shell_1146"/>
<dbReference type="eggNOG" id="arCOG03773">
    <property type="taxonomic scope" value="Archaea"/>
</dbReference>
<evidence type="ECO:0000259" key="1">
    <source>
        <dbReference type="Pfam" id="PF08241"/>
    </source>
</evidence>
<dbReference type="Proteomes" id="UP000002573">
    <property type="component" value="Chromosome"/>
</dbReference>
<accession>D7D901</accession>
<sequence>MTSSKTRNKHVDPVKLYNITARTYDSLYKKEQYIKYNYVFEELRLIPGKNVLDIGCGTGLLIEYLLSKKLDLFHRYLCVDPSIEMLKNAIDKHSDPRIIYVLSYAEDLALTNQSINSIFMFTVWNNIPETNKESILDKIKNLLTKNGYAIITTIPRNKTYNRQSSPPDLNNEFKYVGSKIDDFYIYKKRS</sequence>
<dbReference type="EMBL" id="CP002051">
    <property type="protein sequence ID" value="ADI32247.1"/>
    <property type="molecule type" value="Genomic_DNA"/>
</dbReference>
<dbReference type="AlphaFoldDB" id="D7D901"/>
<dbReference type="HOGENOM" id="CLU_124259_0_0_2"/>
<dbReference type="GeneID" id="9234435"/>
<dbReference type="KEGG" id="shc:Shell_1146"/>
<keyword evidence="3" id="KW-1185">Reference proteome</keyword>
<dbReference type="PANTHER" id="PTHR43861">
    <property type="entry name" value="TRANS-ACONITATE 2-METHYLTRANSFERASE-RELATED"/>
    <property type="match status" value="1"/>
</dbReference>
<gene>
    <name evidence="2" type="ordered locus">Shell_1146</name>
</gene>
<dbReference type="RefSeq" id="WP_013143445.1">
    <property type="nucleotide sequence ID" value="NC_014205.1"/>
</dbReference>
<reference evidence="3" key="1">
    <citation type="submission" date="2010-05" db="EMBL/GenBank/DDBJ databases">
        <title>Complete sequence of Staphylothermus hellenicus DSM 12710.</title>
        <authorList>
            <consortium name="US DOE Joint Genome Institute"/>
            <person name="Lucas S."/>
            <person name="Copeland A."/>
            <person name="Lapidus A."/>
            <person name="Cheng J.-F."/>
            <person name="Bruce D."/>
            <person name="Goodwin L."/>
            <person name="Pitluck S."/>
            <person name="Davenport K."/>
            <person name="Detter J.C."/>
            <person name="Han C."/>
            <person name="Tapia R."/>
            <person name="Larimer F."/>
            <person name="Land M."/>
            <person name="Hauser L."/>
            <person name="Kyrpides N."/>
            <person name="Mikhailova N."/>
            <person name="Anderson I.J."/>
            <person name="Woyke T."/>
        </authorList>
    </citation>
    <scope>NUCLEOTIDE SEQUENCE [LARGE SCALE GENOMIC DNA]</scope>
    <source>
        <strain evidence="3">DSM 12710 / JCM 10830 / BK20S6-10-b1 / P8</strain>
    </source>
</reference>
<keyword evidence="2" id="KW-0489">Methyltransferase</keyword>
<protein>
    <submittedName>
        <fullName evidence="2">Methyltransferase type 11</fullName>
    </submittedName>
</protein>
<dbReference type="GO" id="GO:0008168">
    <property type="term" value="F:methyltransferase activity"/>
    <property type="evidence" value="ECO:0007669"/>
    <property type="project" value="UniProtKB-KW"/>
</dbReference>